<reference evidence="8" key="2">
    <citation type="submission" date="2019-02" db="EMBL/GenBank/DDBJ databases">
        <title>Granulicella sibirica sp. nov., a psychrotolerant acidobacterium isolated from an organic soil layer in forested tundra, West Siberia.</title>
        <authorList>
            <person name="Oshkin I.Y."/>
            <person name="Kulichevskaya I.S."/>
            <person name="Rijpstra W.I.C."/>
            <person name="Sinninghe Damste J.S."/>
            <person name="Rakitin A.L."/>
            <person name="Ravin N.V."/>
            <person name="Dedysh S.N."/>
        </authorList>
    </citation>
    <scope>NUCLEOTIDE SEQUENCE [LARGE SCALE GENOMIC DNA]</scope>
    <source>
        <strain evidence="8">AF10</strain>
    </source>
</reference>
<reference evidence="7 8" key="1">
    <citation type="submission" date="2018-11" db="EMBL/GenBank/DDBJ databases">
        <authorList>
            <person name="Mardanov A.V."/>
            <person name="Ravin N.V."/>
            <person name="Dedysh S.N."/>
        </authorList>
    </citation>
    <scope>NUCLEOTIDE SEQUENCE [LARGE SCALE GENOMIC DNA]</scope>
    <source>
        <strain evidence="7 8">AF10</strain>
    </source>
</reference>
<keyword evidence="2" id="KW-1003">Cell membrane</keyword>
<dbReference type="PANTHER" id="PTHR30213">
    <property type="entry name" value="INNER MEMBRANE PROTEIN YHJD"/>
    <property type="match status" value="1"/>
</dbReference>
<accession>A0A4Q0T094</accession>
<dbReference type="NCBIfam" id="TIGR00765">
    <property type="entry name" value="yihY_not_rbn"/>
    <property type="match status" value="1"/>
</dbReference>
<evidence type="ECO:0000256" key="3">
    <source>
        <dbReference type="ARBA" id="ARBA00022692"/>
    </source>
</evidence>
<feature type="transmembrane region" description="Helical" evidence="6">
    <location>
        <begin position="261"/>
        <end position="280"/>
    </location>
</feature>
<dbReference type="RefSeq" id="WP_128913643.1">
    <property type="nucleotide sequence ID" value="NZ_RDSM01000002.1"/>
</dbReference>
<comment type="subcellular location">
    <subcellularLocation>
        <location evidence="1">Cell membrane</location>
        <topology evidence="1">Multi-pass membrane protein</topology>
    </subcellularLocation>
</comment>
<feature type="transmembrane region" description="Helical" evidence="6">
    <location>
        <begin position="84"/>
        <end position="106"/>
    </location>
</feature>
<evidence type="ECO:0000256" key="4">
    <source>
        <dbReference type="ARBA" id="ARBA00022989"/>
    </source>
</evidence>
<gene>
    <name evidence="7" type="ORF">GRAN_2979</name>
</gene>
<evidence type="ECO:0000313" key="8">
    <source>
        <dbReference type="Proteomes" id="UP000289437"/>
    </source>
</evidence>
<protein>
    <submittedName>
        <fullName evidence="7">Ribonuclease BN</fullName>
    </submittedName>
</protein>
<dbReference type="AlphaFoldDB" id="A0A4Q0T094"/>
<evidence type="ECO:0000256" key="6">
    <source>
        <dbReference type="SAM" id="Phobius"/>
    </source>
</evidence>
<sequence>MPINPSDERFSSTKPLEKAAGIATPEDLAVRDIPLVEERLEHLEPSSGAADAPLPGGDELVAPGAWPQIVDLAKYLVRSEVHTYAFSVAANTILSLFPFIVLLLTISQRVFHSDRMESVVGEMMHSFLPVGQDFVMRNMVILAHPRKGTQIFSVVMLLVTSTGVFLPLEVALNDVWGVKTNRSYLHNQAVSIGLATAVGALAITSIALTAGQKTIMSWVFFGHTDSPAFSFAAFLVLKLFALIAGILLFFLIYWMLPNRKIPAGAVLPTAIAIGLIWEGAKYLYILLLPWLDFRAVYGPFYISVSLMMWAFVSGLILLAGAHFSANRYISYSMRATLPAQEAEV</sequence>
<keyword evidence="4 6" id="KW-1133">Transmembrane helix</keyword>
<proteinExistence type="predicted"/>
<evidence type="ECO:0000313" key="7">
    <source>
        <dbReference type="EMBL" id="RXH56122.1"/>
    </source>
</evidence>
<name>A0A4Q0T094_9BACT</name>
<feature type="transmembrane region" description="Helical" evidence="6">
    <location>
        <begin position="184"/>
        <end position="208"/>
    </location>
</feature>
<dbReference type="GO" id="GO:0005886">
    <property type="term" value="C:plasma membrane"/>
    <property type="evidence" value="ECO:0007669"/>
    <property type="project" value="UniProtKB-SubCell"/>
</dbReference>
<evidence type="ECO:0000256" key="5">
    <source>
        <dbReference type="ARBA" id="ARBA00023136"/>
    </source>
</evidence>
<keyword evidence="3 6" id="KW-0812">Transmembrane</keyword>
<dbReference type="Proteomes" id="UP000289437">
    <property type="component" value="Unassembled WGS sequence"/>
</dbReference>
<organism evidence="7 8">
    <name type="scientific">Granulicella sibirica</name>
    <dbReference type="NCBI Taxonomy" id="2479048"/>
    <lineage>
        <taxon>Bacteria</taxon>
        <taxon>Pseudomonadati</taxon>
        <taxon>Acidobacteriota</taxon>
        <taxon>Terriglobia</taxon>
        <taxon>Terriglobales</taxon>
        <taxon>Acidobacteriaceae</taxon>
        <taxon>Granulicella</taxon>
    </lineage>
</organism>
<feature type="transmembrane region" description="Helical" evidence="6">
    <location>
        <begin position="300"/>
        <end position="325"/>
    </location>
</feature>
<keyword evidence="5 6" id="KW-0472">Membrane</keyword>
<feature type="transmembrane region" description="Helical" evidence="6">
    <location>
        <begin position="228"/>
        <end position="254"/>
    </location>
</feature>
<comment type="caution">
    <text evidence="7">The sequence shown here is derived from an EMBL/GenBank/DDBJ whole genome shotgun (WGS) entry which is preliminary data.</text>
</comment>
<dbReference type="InterPro" id="IPR017039">
    <property type="entry name" value="Virul_fac_BrkB"/>
</dbReference>
<dbReference type="OrthoDB" id="9808671at2"/>
<dbReference type="Pfam" id="PF03631">
    <property type="entry name" value="Virul_fac_BrkB"/>
    <property type="match status" value="1"/>
</dbReference>
<dbReference type="EMBL" id="RDSM01000002">
    <property type="protein sequence ID" value="RXH56122.1"/>
    <property type="molecule type" value="Genomic_DNA"/>
</dbReference>
<feature type="transmembrane region" description="Helical" evidence="6">
    <location>
        <begin position="151"/>
        <end position="172"/>
    </location>
</feature>
<dbReference type="PANTHER" id="PTHR30213:SF0">
    <property type="entry name" value="UPF0761 MEMBRANE PROTEIN YIHY"/>
    <property type="match status" value="1"/>
</dbReference>
<keyword evidence="8" id="KW-1185">Reference proteome</keyword>
<evidence type="ECO:0000256" key="2">
    <source>
        <dbReference type="ARBA" id="ARBA00022475"/>
    </source>
</evidence>
<evidence type="ECO:0000256" key="1">
    <source>
        <dbReference type="ARBA" id="ARBA00004651"/>
    </source>
</evidence>